<sequence length="370" mass="40491">EELEENPSWVRYRDDDGQTPLHIAAGKGDLKLSNFLIRKGATVNAEDNYMRTPLHYATMTNSTALVRAMLTNGASTSIEDEDGQPPLFYAQPNTEIHWLLLHGTATEARDTKGRTALCEFARLGATSVVRGLLSRGANVEAMGPNNWTALHEAADAGHAEICAALVEAGAPTGALSTHQDTPLFFAARGGSVACVELLVSRGVDINRAQLNDITPIGEAVSRQHADVVEYLIERGADAQRGSAFHPLLFAAGNGNKRILLLLLDKARVNINQRSWQSKTALIEAVQFQKFEMVKILLDHGADPRMREDFSRTAFFWAVMKNDRPIAELLLARDGGVLNMRDKEGVSPRGYAMNNGLKEMATWLEEMDAAV</sequence>
<dbReference type="Proteomes" id="UP001492380">
    <property type="component" value="Unassembled WGS sequence"/>
</dbReference>
<dbReference type="InterPro" id="IPR002110">
    <property type="entry name" value="Ankyrin_rpt"/>
</dbReference>
<name>A0ABR1YD34_9PEZI</name>
<evidence type="ECO:0000313" key="4">
    <source>
        <dbReference type="EMBL" id="KAK8226081.1"/>
    </source>
</evidence>
<dbReference type="PROSITE" id="PS50297">
    <property type="entry name" value="ANK_REP_REGION"/>
    <property type="match status" value="6"/>
</dbReference>
<dbReference type="PRINTS" id="PR01415">
    <property type="entry name" value="ANKYRIN"/>
</dbReference>
<dbReference type="PROSITE" id="PS50088">
    <property type="entry name" value="ANK_REPEAT"/>
    <property type="match status" value="7"/>
</dbReference>
<feature type="repeat" description="ANK" evidence="3">
    <location>
        <begin position="211"/>
        <end position="243"/>
    </location>
</feature>
<gene>
    <name evidence="4" type="ORF">HDK90DRAFT_420613</name>
</gene>
<evidence type="ECO:0000256" key="1">
    <source>
        <dbReference type="ARBA" id="ARBA00022737"/>
    </source>
</evidence>
<dbReference type="Gene3D" id="1.25.40.20">
    <property type="entry name" value="Ankyrin repeat-containing domain"/>
    <property type="match status" value="2"/>
</dbReference>
<feature type="non-terminal residue" evidence="4">
    <location>
        <position position="1"/>
    </location>
</feature>
<dbReference type="SUPFAM" id="SSF48403">
    <property type="entry name" value="Ankyrin repeat"/>
    <property type="match status" value="1"/>
</dbReference>
<accession>A0ABR1YD34</accession>
<keyword evidence="1" id="KW-0677">Repeat</keyword>
<dbReference type="EMBL" id="JBBWRZ010000011">
    <property type="protein sequence ID" value="KAK8226081.1"/>
    <property type="molecule type" value="Genomic_DNA"/>
</dbReference>
<comment type="caution">
    <text evidence="4">The sequence shown here is derived from an EMBL/GenBank/DDBJ whole genome shotgun (WGS) entry which is preliminary data.</text>
</comment>
<feature type="repeat" description="ANK" evidence="3">
    <location>
        <begin position="178"/>
        <end position="210"/>
    </location>
</feature>
<dbReference type="Pfam" id="PF12796">
    <property type="entry name" value="Ank_2"/>
    <property type="match status" value="4"/>
</dbReference>
<proteinExistence type="predicted"/>
<reference evidence="4 5" key="1">
    <citation type="submission" date="2024-04" db="EMBL/GenBank/DDBJ databases">
        <title>Phyllosticta paracitricarpa is synonymous to the EU quarantine fungus P. citricarpa based on phylogenomic analyses.</title>
        <authorList>
            <consortium name="Lawrence Berkeley National Laboratory"/>
            <person name="Van Ingen-Buijs V.A."/>
            <person name="Van Westerhoven A.C."/>
            <person name="Haridas S."/>
            <person name="Skiadas P."/>
            <person name="Martin F."/>
            <person name="Groenewald J.Z."/>
            <person name="Crous P.W."/>
            <person name="Seidl M.F."/>
        </authorList>
    </citation>
    <scope>NUCLEOTIDE SEQUENCE [LARGE SCALE GENOMIC DNA]</scope>
    <source>
        <strain evidence="4 5">CBS 123374</strain>
    </source>
</reference>
<dbReference type="InterPro" id="IPR036770">
    <property type="entry name" value="Ankyrin_rpt-contain_sf"/>
</dbReference>
<feature type="repeat" description="ANK" evidence="3">
    <location>
        <begin position="145"/>
        <end position="177"/>
    </location>
</feature>
<protein>
    <submittedName>
        <fullName evidence="4">Ankyrin repeat-containing domain protein</fullName>
    </submittedName>
</protein>
<evidence type="ECO:0000256" key="2">
    <source>
        <dbReference type="ARBA" id="ARBA00023043"/>
    </source>
</evidence>
<feature type="repeat" description="ANK" evidence="3">
    <location>
        <begin position="112"/>
        <end position="144"/>
    </location>
</feature>
<feature type="repeat" description="ANK" evidence="3">
    <location>
        <begin position="16"/>
        <end position="48"/>
    </location>
</feature>
<evidence type="ECO:0000256" key="3">
    <source>
        <dbReference type="PROSITE-ProRule" id="PRU00023"/>
    </source>
</evidence>
<evidence type="ECO:0000313" key="5">
    <source>
        <dbReference type="Proteomes" id="UP001492380"/>
    </source>
</evidence>
<keyword evidence="2 3" id="KW-0040">ANK repeat</keyword>
<feature type="repeat" description="ANK" evidence="3">
    <location>
        <begin position="276"/>
        <end position="308"/>
    </location>
</feature>
<organism evidence="4 5">
    <name type="scientific">Phyllosticta capitalensis</name>
    <dbReference type="NCBI Taxonomy" id="121624"/>
    <lineage>
        <taxon>Eukaryota</taxon>
        <taxon>Fungi</taxon>
        <taxon>Dikarya</taxon>
        <taxon>Ascomycota</taxon>
        <taxon>Pezizomycotina</taxon>
        <taxon>Dothideomycetes</taxon>
        <taxon>Dothideomycetes incertae sedis</taxon>
        <taxon>Botryosphaeriales</taxon>
        <taxon>Phyllostictaceae</taxon>
        <taxon>Phyllosticta</taxon>
    </lineage>
</organism>
<dbReference type="SMART" id="SM00248">
    <property type="entry name" value="ANK"/>
    <property type="match status" value="9"/>
</dbReference>
<feature type="repeat" description="ANK" evidence="3">
    <location>
        <begin position="49"/>
        <end position="81"/>
    </location>
</feature>
<dbReference type="PANTHER" id="PTHR24126">
    <property type="entry name" value="ANKYRIN REPEAT, PH AND SEC7 DOMAIN CONTAINING PROTEIN SECG-RELATED"/>
    <property type="match status" value="1"/>
</dbReference>
<keyword evidence="5" id="KW-1185">Reference proteome</keyword>